<evidence type="ECO:0000256" key="1">
    <source>
        <dbReference type="SAM" id="MobiDB-lite"/>
    </source>
</evidence>
<dbReference type="InParanoid" id="A0A5C3P476"/>
<sequence length="268" mass="29115">MSYASVAAHNAPPPSQQVSLHSRFPPPWEGPNLINQPHPDPALLTTEPPSADNIADDAAKLNIVAPDFKSHPATTTSVKDIPSDAAPPSTPSKRRRYLDEVEQEGSYLFNVAKQYLFHPAIAGGLLGLINIGLISGAAYTFYTKPHLRRDTRAIASAVAGALTLLSAEGYAAEKYRETPRGQREAQKAKKEGAALYRAAREHILRPGVLGGLLGVLNTAVLGAVGYFSYKNWDRPSWDRRTVSAVTVGLLTLWTGEGFLAERYRSKHH</sequence>
<evidence type="ECO:0000313" key="3">
    <source>
        <dbReference type="EMBL" id="TFK84456.1"/>
    </source>
</evidence>
<feature type="transmembrane region" description="Helical" evidence="2">
    <location>
        <begin position="116"/>
        <end position="142"/>
    </location>
</feature>
<gene>
    <name evidence="3" type="ORF">K466DRAFT_665141</name>
</gene>
<protein>
    <submittedName>
        <fullName evidence="3">Uncharacterized protein</fullName>
    </submittedName>
</protein>
<evidence type="ECO:0000256" key="2">
    <source>
        <dbReference type="SAM" id="Phobius"/>
    </source>
</evidence>
<organism evidence="3 4">
    <name type="scientific">Polyporus arcularius HHB13444</name>
    <dbReference type="NCBI Taxonomy" id="1314778"/>
    <lineage>
        <taxon>Eukaryota</taxon>
        <taxon>Fungi</taxon>
        <taxon>Dikarya</taxon>
        <taxon>Basidiomycota</taxon>
        <taxon>Agaricomycotina</taxon>
        <taxon>Agaricomycetes</taxon>
        <taxon>Polyporales</taxon>
        <taxon>Polyporaceae</taxon>
        <taxon>Polyporus</taxon>
    </lineage>
</organism>
<keyword evidence="2" id="KW-0812">Transmembrane</keyword>
<accession>A0A5C3P476</accession>
<keyword evidence="4" id="KW-1185">Reference proteome</keyword>
<name>A0A5C3P476_9APHY</name>
<dbReference type="AlphaFoldDB" id="A0A5C3P476"/>
<dbReference type="Proteomes" id="UP000308197">
    <property type="component" value="Unassembled WGS sequence"/>
</dbReference>
<keyword evidence="2" id="KW-0472">Membrane</keyword>
<reference evidence="3 4" key="1">
    <citation type="journal article" date="2019" name="Nat. Ecol. Evol.">
        <title>Megaphylogeny resolves global patterns of mushroom evolution.</title>
        <authorList>
            <person name="Varga T."/>
            <person name="Krizsan K."/>
            <person name="Foldi C."/>
            <person name="Dima B."/>
            <person name="Sanchez-Garcia M."/>
            <person name="Sanchez-Ramirez S."/>
            <person name="Szollosi G.J."/>
            <person name="Szarkandi J.G."/>
            <person name="Papp V."/>
            <person name="Albert L."/>
            <person name="Andreopoulos W."/>
            <person name="Angelini C."/>
            <person name="Antonin V."/>
            <person name="Barry K.W."/>
            <person name="Bougher N.L."/>
            <person name="Buchanan P."/>
            <person name="Buyck B."/>
            <person name="Bense V."/>
            <person name="Catcheside P."/>
            <person name="Chovatia M."/>
            <person name="Cooper J."/>
            <person name="Damon W."/>
            <person name="Desjardin D."/>
            <person name="Finy P."/>
            <person name="Geml J."/>
            <person name="Haridas S."/>
            <person name="Hughes K."/>
            <person name="Justo A."/>
            <person name="Karasinski D."/>
            <person name="Kautmanova I."/>
            <person name="Kiss B."/>
            <person name="Kocsube S."/>
            <person name="Kotiranta H."/>
            <person name="LaButti K.M."/>
            <person name="Lechner B.E."/>
            <person name="Liimatainen K."/>
            <person name="Lipzen A."/>
            <person name="Lukacs Z."/>
            <person name="Mihaltcheva S."/>
            <person name="Morgado L.N."/>
            <person name="Niskanen T."/>
            <person name="Noordeloos M.E."/>
            <person name="Ohm R.A."/>
            <person name="Ortiz-Santana B."/>
            <person name="Ovrebo C."/>
            <person name="Racz N."/>
            <person name="Riley R."/>
            <person name="Savchenko A."/>
            <person name="Shiryaev A."/>
            <person name="Soop K."/>
            <person name="Spirin V."/>
            <person name="Szebenyi C."/>
            <person name="Tomsovsky M."/>
            <person name="Tulloss R.E."/>
            <person name="Uehling J."/>
            <person name="Grigoriev I.V."/>
            <person name="Vagvolgyi C."/>
            <person name="Papp T."/>
            <person name="Martin F.M."/>
            <person name="Miettinen O."/>
            <person name="Hibbett D.S."/>
            <person name="Nagy L.G."/>
        </authorList>
    </citation>
    <scope>NUCLEOTIDE SEQUENCE [LARGE SCALE GENOMIC DNA]</scope>
    <source>
        <strain evidence="3 4">HHB13444</strain>
    </source>
</reference>
<dbReference type="EMBL" id="ML211315">
    <property type="protein sequence ID" value="TFK84456.1"/>
    <property type="molecule type" value="Genomic_DNA"/>
</dbReference>
<feature type="region of interest" description="Disordered" evidence="1">
    <location>
        <begin position="72"/>
        <end position="94"/>
    </location>
</feature>
<feature type="region of interest" description="Disordered" evidence="1">
    <location>
        <begin position="1"/>
        <end position="53"/>
    </location>
</feature>
<dbReference type="STRING" id="1314778.A0A5C3P476"/>
<feature type="transmembrane region" description="Helical" evidence="2">
    <location>
        <begin position="241"/>
        <end position="260"/>
    </location>
</feature>
<keyword evidence="2" id="KW-1133">Transmembrane helix</keyword>
<proteinExistence type="predicted"/>
<evidence type="ECO:0000313" key="4">
    <source>
        <dbReference type="Proteomes" id="UP000308197"/>
    </source>
</evidence>
<feature type="transmembrane region" description="Helical" evidence="2">
    <location>
        <begin position="207"/>
        <end position="229"/>
    </location>
</feature>